<sequence>MSKWPASLWALLNLMGFIIMVSVNYLANALPIGGRTTGEVSALYPVLVTPASYAFSIWGLIYLLLAGFVILQLIPRWRNDKILECIGPWFFLSCLFNALWILLWHYLYVISATLIIVALLTTLFLIYRRMNAYAQEVQQFLGIERLLVHLPFRIYLAWVAAATLINMNVLFSVFTSGHWGMGELFLAIMTLVIALFLALYFGNRYGDIAFMLVIIWALIAIGVNQKDNSLISAIAFAFAAFLALMSLIIFRQRRR</sequence>
<feature type="transmembrane region" description="Helical" evidence="1">
    <location>
        <begin position="53"/>
        <end position="74"/>
    </location>
</feature>
<feature type="transmembrane region" description="Helical" evidence="1">
    <location>
        <begin position="230"/>
        <end position="250"/>
    </location>
</feature>
<dbReference type="AlphaFoldDB" id="A0A5Q2N402"/>
<dbReference type="InterPro" id="IPR038330">
    <property type="entry name" value="TspO/MBR-related_sf"/>
</dbReference>
<proteinExistence type="predicted"/>
<evidence type="ECO:0000313" key="2">
    <source>
        <dbReference type="EMBL" id="QGG48032.1"/>
    </source>
</evidence>
<reference evidence="3" key="1">
    <citation type="submission" date="2019-11" db="EMBL/GenBank/DDBJ databases">
        <title>Genome sequence of Heliorestis convoluta strain HH, an alkaliphilic and minimalistic phototrophic bacterium from a soda lake in Egypt.</title>
        <authorList>
            <person name="Dewey E.D."/>
            <person name="Stokes L.M."/>
            <person name="Burchell B.M."/>
            <person name="Shaffer K.N."/>
            <person name="Huntington A.M."/>
            <person name="Baker J.M."/>
            <person name="Nadendla S."/>
            <person name="Giglio M.G."/>
            <person name="Touchman J.W."/>
            <person name="Blankenship R.E."/>
            <person name="Madigan M.T."/>
            <person name="Sattley W.M."/>
        </authorList>
    </citation>
    <scope>NUCLEOTIDE SEQUENCE [LARGE SCALE GENOMIC DNA]</scope>
    <source>
        <strain evidence="3">HH</strain>
    </source>
</reference>
<dbReference type="EMBL" id="CP045875">
    <property type="protein sequence ID" value="QGG48032.1"/>
    <property type="molecule type" value="Genomic_DNA"/>
</dbReference>
<dbReference type="OrthoDB" id="5189031at2"/>
<dbReference type="KEGG" id="hcv:FTV88_1934"/>
<feature type="transmembrane region" description="Helical" evidence="1">
    <location>
        <begin position="86"/>
        <end position="103"/>
    </location>
</feature>
<evidence type="ECO:0000256" key="1">
    <source>
        <dbReference type="SAM" id="Phobius"/>
    </source>
</evidence>
<keyword evidence="3" id="KW-1185">Reference proteome</keyword>
<feature type="transmembrane region" description="Helical" evidence="1">
    <location>
        <begin position="154"/>
        <end position="174"/>
    </location>
</feature>
<keyword evidence="1" id="KW-0472">Membrane</keyword>
<name>A0A5Q2N402_9FIRM</name>
<dbReference type="Gene3D" id="1.20.1260.100">
    <property type="entry name" value="TspO/MBR protein"/>
    <property type="match status" value="1"/>
</dbReference>
<dbReference type="Proteomes" id="UP000366051">
    <property type="component" value="Chromosome"/>
</dbReference>
<gene>
    <name evidence="2" type="ORF">FTV88_1934</name>
</gene>
<evidence type="ECO:0000313" key="3">
    <source>
        <dbReference type="Proteomes" id="UP000366051"/>
    </source>
</evidence>
<dbReference type="RefSeq" id="WP_153725302.1">
    <property type="nucleotide sequence ID" value="NZ_CP045875.1"/>
</dbReference>
<accession>A0A5Q2N402</accession>
<keyword evidence="1" id="KW-1133">Transmembrane helix</keyword>
<feature type="transmembrane region" description="Helical" evidence="1">
    <location>
        <begin position="109"/>
        <end position="127"/>
    </location>
</feature>
<dbReference type="PANTHER" id="PTHR33802">
    <property type="entry name" value="SI:CH211-161H7.5-RELATED"/>
    <property type="match status" value="1"/>
</dbReference>
<protein>
    <submittedName>
        <fullName evidence="2">Tryptophan-rich sensory protein</fullName>
    </submittedName>
</protein>
<dbReference type="PANTHER" id="PTHR33802:SF1">
    <property type="entry name" value="XK-RELATED PROTEIN"/>
    <property type="match status" value="1"/>
</dbReference>
<feature type="transmembrane region" description="Helical" evidence="1">
    <location>
        <begin position="180"/>
        <end position="201"/>
    </location>
</feature>
<keyword evidence="1" id="KW-0812">Transmembrane</keyword>
<organism evidence="2 3">
    <name type="scientific">Heliorestis convoluta</name>
    <dbReference type="NCBI Taxonomy" id="356322"/>
    <lineage>
        <taxon>Bacteria</taxon>
        <taxon>Bacillati</taxon>
        <taxon>Bacillota</taxon>
        <taxon>Clostridia</taxon>
        <taxon>Eubacteriales</taxon>
        <taxon>Heliobacteriaceae</taxon>
        <taxon>Heliorestis</taxon>
    </lineage>
</organism>
<feature type="transmembrane region" description="Helical" evidence="1">
    <location>
        <begin position="208"/>
        <end position="224"/>
    </location>
</feature>